<comment type="caution">
    <text evidence="1">The sequence shown here is derived from an EMBL/GenBank/DDBJ whole genome shotgun (WGS) entry which is preliminary data.</text>
</comment>
<sequence>MRDPPDVRRALLDYKAALENAAQAQEDMASRLALLADELEQHGQPKLANNLQRTCHQHRASSIKNRALAASLMVPD</sequence>
<evidence type="ECO:0000313" key="1">
    <source>
        <dbReference type="EMBL" id="MBL0407886.1"/>
    </source>
</evidence>
<organism evidence="1 2">
    <name type="scientific">Microvirga aerilata</name>
    <dbReference type="NCBI Taxonomy" id="670292"/>
    <lineage>
        <taxon>Bacteria</taxon>
        <taxon>Pseudomonadati</taxon>
        <taxon>Pseudomonadota</taxon>
        <taxon>Alphaproteobacteria</taxon>
        <taxon>Hyphomicrobiales</taxon>
        <taxon>Methylobacteriaceae</taxon>
        <taxon>Microvirga</taxon>
    </lineage>
</organism>
<dbReference type="AlphaFoldDB" id="A0A936ZBT0"/>
<proteinExistence type="predicted"/>
<dbReference type="Proteomes" id="UP000605848">
    <property type="component" value="Unassembled WGS sequence"/>
</dbReference>
<protein>
    <submittedName>
        <fullName evidence="1">Uncharacterized protein</fullName>
    </submittedName>
</protein>
<dbReference type="RefSeq" id="WP_202065445.1">
    <property type="nucleotide sequence ID" value="NZ_JAEQMY010000122.1"/>
</dbReference>
<accession>A0A936ZBT0</accession>
<dbReference type="EMBL" id="JAEQMY010000122">
    <property type="protein sequence ID" value="MBL0407886.1"/>
    <property type="molecule type" value="Genomic_DNA"/>
</dbReference>
<gene>
    <name evidence="1" type="ORF">JKG68_28710</name>
</gene>
<name>A0A936ZBT0_9HYPH</name>
<reference evidence="1" key="1">
    <citation type="submission" date="2021-01" db="EMBL/GenBank/DDBJ databases">
        <title>Microvirga sp.</title>
        <authorList>
            <person name="Kim M.K."/>
        </authorList>
    </citation>
    <scope>NUCLEOTIDE SEQUENCE</scope>
    <source>
        <strain evidence="1">5420S-16</strain>
    </source>
</reference>
<evidence type="ECO:0000313" key="2">
    <source>
        <dbReference type="Proteomes" id="UP000605848"/>
    </source>
</evidence>
<keyword evidence="2" id="KW-1185">Reference proteome</keyword>